<gene>
    <name evidence="1" type="ORF">ATK36_0469</name>
</gene>
<dbReference type="RefSeq" id="WP_098509606.1">
    <property type="nucleotide sequence ID" value="NZ_JBIAKZ010000007.1"/>
</dbReference>
<dbReference type="AlphaFoldDB" id="A0A2A9G189"/>
<accession>A0A2A9G189</accession>
<proteinExistence type="predicted"/>
<dbReference type="Proteomes" id="UP000243542">
    <property type="component" value="Unassembled WGS sequence"/>
</dbReference>
<organism evidence="1 2">
    <name type="scientific">Amycolatopsis sulphurea</name>
    <dbReference type="NCBI Taxonomy" id="76022"/>
    <lineage>
        <taxon>Bacteria</taxon>
        <taxon>Bacillati</taxon>
        <taxon>Actinomycetota</taxon>
        <taxon>Actinomycetes</taxon>
        <taxon>Pseudonocardiales</taxon>
        <taxon>Pseudonocardiaceae</taxon>
        <taxon>Amycolatopsis</taxon>
    </lineage>
</organism>
<reference evidence="1 2" key="1">
    <citation type="submission" date="2017-10" db="EMBL/GenBank/DDBJ databases">
        <title>Sequencing the genomes of 1000 actinobacteria strains.</title>
        <authorList>
            <person name="Klenk H.-P."/>
        </authorList>
    </citation>
    <scope>NUCLEOTIDE SEQUENCE [LARGE SCALE GENOMIC DNA]</scope>
    <source>
        <strain evidence="1 2">DSM 46092</strain>
    </source>
</reference>
<sequence length="79" mass="9267">MSIYRLIDQQDRLLRGAVKRAEKLDLRYEQDFRDAWDRAEYKLLEARRAGEAACMPDVEDRVRTVLKMVKAAEKGKPGR</sequence>
<evidence type="ECO:0000313" key="2">
    <source>
        <dbReference type="Proteomes" id="UP000243542"/>
    </source>
</evidence>
<dbReference type="EMBL" id="PDJK01000001">
    <property type="protein sequence ID" value="PFG56933.1"/>
    <property type="molecule type" value="Genomic_DNA"/>
</dbReference>
<protein>
    <submittedName>
        <fullName evidence="1">Uncharacterized protein</fullName>
    </submittedName>
</protein>
<keyword evidence="2" id="KW-1185">Reference proteome</keyword>
<name>A0A2A9G189_9PSEU</name>
<comment type="caution">
    <text evidence="1">The sequence shown here is derived from an EMBL/GenBank/DDBJ whole genome shotgun (WGS) entry which is preliminary data.</text>
</comment>
<evidence type="ECO:0000313" key="1">
    <source>
        <dbReference type="EMBL" id="PFG56933.1"/>
    </source>
</evidence>